<proteinExistence type="predicted"/>
<dbReference type="SUPFAM" id="SSF53795">
    <property type="entry name" value="PEP carboxykinase-like"/>
    <property type="match status" value="1"/>
</dbReference>
<dbReference type="InterPro" id="IPR027417">
    <property type="entry name" value="P-loop_NTPase"/>
</dbReference>
<name>A0A8J7MPZ3_9RHOB</name>
<sequence>MRRAVPIPLSSTALADQVQPLFAGFEARFTAAPAETAFHVAGTDFLCRSADASYSEILVRVLPVAVPSAAPQVRVLVDLCDTPLSLGWPRWSEPYFREREVEAALFATPFRLHFHDQTDFWQVFDRGLNCGLQLMRKAAGYPDWDTGSPLRNLIHWALAEQGGGLVHAGSLGLGERAVLLAGTGGSGKSGTVLAGLLHGLTSLGDDYVAITTKSGIRAHRAFNSLKQDPGGFARLGLTGRVRGKAALNWQGKHQFTFDHLGVPSQPDSLPVTALCLPHVATAARTTFAPVSAREAFLALAPSGVAQIPSARAETFRLCAALSRDLPAYRVALGTDPAEIAAAFAAFLDGTAP</sequence>
<dbReference type="Proteomes" id="UP000619033">
    <property type="component" value="Unassembled WGS sequence"/>
</dbReference>
<protein>
    <recommendedName>
        <fullName evidence="3">Serine kinase</fullName>
    </recommendedName>
</protein>
<accession>A0A8J7MPZ3</accession>
<dbReference type="AlphaFoldDB" id="A0A8J7MPZ3"/>
<organism evidence="1 2">
    <name type="scientific">Fuscibacter oryzae</name>
    <dbReference type="NCBI Taxonomy" id="2803939"/>
    <lineage>
        <taxon>Bacteria</taxon>
        <taxon>Pseudomonadati</taxon>
        <taxon>Pseudomonadota</taxon>
        <taxon>Alphaproteobacteria</taxon>
        <taxon>Rhodobacterales</taxon>
        <taxon>Paracoccaceae</taxon>
        <taxon>Fuscibacter</taxon>
    </lineage>
</organism>
<gene>
    <name evidence="1" type="ORF">JI744_12920</name>
</gene>
<evidence type="ECO:0000313" key="1">
    <source>
        <dbReference type="EMBL" id="MBL4929010.1"/>
    </source>
</evidence>
<keyword evidence="2" id="KW-1185">Reference proteome</keyword>
<evidence type="ECO:0000313" key="2">
    <source>
        <dbReference type="Proteomes" id="UP000619033"/>
    </source>
</evidence>
<dbReference type="RefSeq" id="WP_202661552.1">
    <property type="nucleotide sequence ID" value="NZ_JAESVP010000006.1"/>
</dbReference>
<evidence type="ECO:0008006" key="3">
    <source>
        <dbReference type="Google" id="ProtNLM"/>
    </source>
</evidence>
<comment type="caution">
    <text evidence="1">The sequence shown here is derived from an EMBL/GenBank/DDBJ whole genome shotgun (WGS) entry which is preliminary data.</text>
</comment>
<reference evidence="1" key="1">
    <citation type="submission" date="2021-01" db="EMBL/GenBank/DDBJ databases">
        <title>Genome seq and assembly of Tabrizicola sp. KVB23.</title>
        <authorList>
            <person name="Chhetri G."/>
        </authorList>
    </citation>
    <scope>NUCLEOTIDE SEQUENCE</scope>
    <source>
        <strain evidence="1">KVB23</strain>
    </source>
</reference>
<dbReference type="Gene3D" id="3.40.50.300">
    <property type="entry name" value="P-loop containing nucleotide triphosphate hydrolases"/>
    <property type="match status" value="1"/>
</dbReference>
<dbReference type="EMBL" id="JAESVP010000006">
    <property type="protein sequence ID" value="MBL4929010.1"/>
    <property type="molecule type" value="Genomic_DNA"/>
</dbReference>